<dbReference type="EMBL" id="CAJVQA010004367">
    <property type="protein sequence ID" value="CAG8597350.1"/>
    <property type="molecule type" value="Genomic_DNA"/>
</dbReference>
<dbReference type="OrthoDB" id="2416492at2759"/>
<organism evidence="1 2">
    <name type="scientific">Cetraspora pellucida</name>
    <dbReference type="NCBI Taxonomy" id="1433469"/>
    <lineage>
        <taxon>Eukaryota</taxon>
        <taxon>Fungi</taxon>
        <taxon>Fungi incertae sedis</taxon>
        <taxon>Mucoromycota</taxon>
        <taxon>Glomeromycotina</taxon>
        <taxon>Glomeromycetes</taxon>
        <taxon>Diversisporales</taxon>
        <taxon>Gigasporaceae</taxon>
        <taxon>Cetraspora</taxon>
    </lineage>
</organism>
<protein>
    <submittedName>
        <fullName evidence="1">8847_t:CDS:1</fullName>
    </submittedName>
</protein>
<dbReference type="AlphaFoldDB" id="A0A9N9GEZ0"/>
<evidence type="ECO:0000313" key="2">
    <source>
        <dbReference type="Proteomes" id="UP000789759"/>
    </source>
</evidence>
<keyword evidence="2" id="KW-1185">Reference proteome</keyword>
<sequence>MGSYEGNSRNKIKDEVTPVHVHLFTRLSNINVTKLSKDDPLCIGIIDLSSDKYIISENNFKSLIGKKADIKNLGKDVTVKNVCYDFIPKRNEVQKLKKFVLSSRETVTHDQWVEADHVSGHIASGITDVLLQEIKLNALQRVSENTFVEIISHLLI</sequence>
<gene>
    <name evidence="1" type="ORF">CPELLU_LOCUS6827</name>
</gene>
<dbReference type="Proteomes" id="UP000789759">
    <property type="component" value="Unassembled WGS sequence"/>
</dbReference>
<reference evidence="1" key="1">
    <citation type="submission" date="2021-06" db="EMBL/GenBank/DDBJ databases">
        <authorList>
            <person name="Kallberg Y."/>
            <person name="Tangrot J."/>
            <person name="Rosling A."/>
        </authorList>
    </citation>
    <scope>NUCLEOTIDE SEQUENCE</scope>
    <source>
        <strain evidence="1">FL966</strain>
    </source>
</reference>
<evidence type="ECO:0000313" key="1">
    <source>
        <dbReference type="EMBL" id="CAG8597350.1"/>
    </source>
</evidence>
<proteinExistence type="predicted"/>
<name>A0A9N9GEZ0_9GLOM</name>
<comment type="caution">
    <text evidence="1">The sequence shown here is derived from an EMBL/GenBank/DDBJ whole genome shotgun (WGS) entry which is preliminary data.</text>
</comment>
<accession>A0A9N9GEZ0</accession>